<dbReference type="InterPro" id="IPR017441">
    <property type="entry name" value="Protein_kinase_ATP_BS"/>
</dbReference>
<dbReference type="OrthoDB" id="1668230at2759"/>
<feature type="compositionally biased region" description="Polar residues" evidence="4">
    <location>
        <begin position="441"/>
        <end position="451"/>
    </location>
</feature>
<dbReference type="Proteomes" id="UP000179807">
    <property type="component" value="Unassembled WGS sequence"/>
</dbReference>
<dbReference type="InterPro" id="IPR000719">
    <property type="entry name" value="Prot_kinase_dom"/>
</dbReference>
<dbReference type="InterPro" id="IPR008271">
    <property type="entry name" value="Ser/Thr_kinase_AS"/>
</dbReference>
<dbReference type="AlphaFoldDB" id="A0A1J4KHS0"/>
<feature type="binding site" evidence="3">
    <location>
        <position position="46"/>
    </location>
    <ligand>
        <name>ATP</name>
        <dbReference type="ChEBI" id="CHEBI:30616"/>
    </ligand>
</feature>
<evidence type="ECO:0000256" key="1">
    <source>
        <dbReference type="ARBA" id="ARBA00022741"/>
    </source>
</evidence>
<organism evidence="6 7">
    <name type="scientific">Tritrichomonas foetus</name>
    <dbReference type="NCBI Taxonomy" id="1144522"/>
    <lineage>
        <taxon>Eukaryota</taxon>
        <taxon>Metamonada</taxon>
        <taxon>Parabasalia</taxon>
        <taxon>Tritrichomonadida</taxon>
        <taxon>Tritrichomonadidae</taxon>
        <taxon>Tritrichomonas</taxon>
    </lineage>
</organism>
<reference evidence="6" key="1">
    <citation type="submission" date="2016-10" db="EMBL/GenBank/DDBJ databases">
        <authorList>
            <person name="Benchimol M."/>
            <person name="Almeida L.G."/>
            <person name="Vasconcelos A.T."/>
            <person name="Perreira-Neves A."/>
            <person name="Rosa I.A."/>
            <person name="Tasca T."/>
            <person name="Bogo M.R."/>
            <person name="de Souza W."/>
        </authorList>
    </citation>
    <scope>NUCLEOTIDE SEQUENCE [LARGE SCALE GENOMIC DNA]</scope>
    <source>
        <strain evidence="6">K</strain>
    </source>
</reference>
<dbReference type="GeneID" id="94837029"/>
<sequence length="759" mass="85915">MIDPVAEINKYLQSRGYIATRVIGHGSFGEAFLVTSERYGLEFVAKTIRLRKKSKDNLSTENLAEVFPDSNKSQNRIIVDSNHGSSLNKKEINDKDPQASQNSPPKNTTRENGESNITKNDHISFNLSYGNEVNNFSQNLQENDNNLSRRHQPRRLSLPQKNNNFTSSCTCNILQLDKQSIEDNHKESNEINYFESDDESDAMTREETFLAEVSALSKLSHPNIVSAFEGFVCGDRLVLILEYCPGGSIQDMLHNGDILKGDRLHAFTYQIVSALRHCHEKGIAHRDIKPANIFIDRYGRPKLADFGLATFVKNGENRNSDTNNSNINNQSNSMNNNHNKDKIDNNHRKANEKTNRMKKTTEIDKNEDEGNESNIIELCKDLMNKIHSSTSNLYENSNQQTNHFNNNSLSTFNNKNHNFSNNNDSTHYCQNIRETRRSNKELTSSENQIEQTENEKRNSAGKFNEMKEVINNLRKKQTNISKTKARINISDERCILGTRAYMAPELISGNCSDALSADIWSLGITLFCVATGNPPWPQQANLSELKQCIKMGMIEFPPYIDRDFASLLRSMLHVNPKSRKTPSEILESPYIKKHIFQRRNSAVAAQTAASLHNHLNYKLVNIAQNTITQKNNQTNSNGPLFHELNQESGINSCLNYNEIQSNNLNPNYSHNVNPNSMSCNNMNHSSVNGNGSGTCMKPNAAIHFHNVQSTGLYKSLNDQNTNLVDSQAKRFIYVQRKPRLSVPKVIPVSILQKMMPNNA</sequence>
<evidence type="ECO:0000259" key="5">
    <source>
        <dbReference type="PROSITE" id="PS50011"/>
    </source>
</evidence>
<dbReference type="GO" id="GO:0005737">
    <property type="term" value="C:cytoplasm"/>
    <property type="evidence" value="ECO:0007669"/>
    <property type="project" value="TreeGrafter"/>
</dbReference>
<evidence type="ECO:0000256" key="2">
    <source>
        <dbReference type="ARBA" id="ARBA00022840"/>
    </source>
</evidence>
<dbReference type="InterPro" id="IPR053235">
    <property type="entry name" value="Ser_Thr_kinase"/>
</dbReference>
<evidence type="ECO:0000313" key="6">
    <source>
        <dbReference type="EMBL" id="OHT09198.1"/>
    </source>
</evidence>
<feature type="compositionally biased region" description="Basic and acidic residues" evidence="4">
    <location>
        <begin position="88"/>
        <end position="97"/>
    </location>
</feature>
<keyword evidence="7" id="KW-1185">Reference proteome</keyword>
<dbReference type="RefSeq" id="XP_068362334.1">
    <property type="nucleotide sequence ID" value="XM_068502325.1"/>
</dbReference>
<feature type="domain" description="Protein kinase" evidence="5">
    <location>
        <begin position="17"/>
        <end position="591"/>
    </location>
</feature>
<dbReference type="SMART" id="SM00220">
    <property type="entry name" value="S_TKc"/>
    <property type="match status" value="1"/>
</dbReference>
<keyword evidence="1 3" id="KW-0547">Nucleotide-binding</keyword>
<dbReference type="EMBL" id="MLAK01000646">
    <property type="protein sequence ID" value="OHT09198.1"/>
    <property type="molecule type" value="Genomic_DNA"/>
</dbReference>
<dbReference type="PROSITE" id="PS50011">
    <property type="entry name" value="PROTEIN_KINASE_DOM"/>
    <property type="match status" value="1"/>
</dbReference>
<dbReference type="Gene3D" id="1.10.510.10">
    <property type="entry name" value="Transferase(Phosphotransferase) domain 1"/>
    <property type="match status" value="2"/>
</dbReference>
<accession>A0A1J4KHS0</accession>
<name>A0A1J4KHS0_9EUKA</name>
<dbReference type="VEuPathDB" id="TrichDB:TRFO_22034"/>
<feature type="compositionally biased region" description="Low complexity" evidence="4">
    <location>
        <begin position="320"/>
        <end position="337"/>
    </location>
</feature>
<dbReference type="InterPro" id="IPR011009">
    <property type="entry name" value="Kinase-like_dom_sf"/>
</dbReference>
<dbReference type="SUPFAM" id="SSF56112">
    <property type="entry name" value="Protein kinase-like (PK-like)"/>
    <property type="match status" value="1"/>
</dbReference>
<feature type="compositionally biased region" description="Basic and acidic residues" evidence="4">
    <location>
        <begin position="453"/>
        <end position="462"/>
    </location>
</feature>
<dbReference type="PROSITE" id="PS00107">
    <property type="entry name" value="PROTEIN_KINASE_ATP"/>
    <property type="match status" value="1"/>
</dbReference>
<feature type="region of interest" description="Disordered" evidence="4">
    <location>
        <begin position="81"/>
        <end position="118"/>
    </location>
</feature>
<keyword evidence="2 3" id="KW-0067">ATP-binding</keyword>
<feature type="region of interest" description="Disordered" evidence="4">
    <location>
        <begin position="437"/>
        <end position="462"/>
    </location>
</feature>
<comment type="caution">
    <text evidence="6">The sequence shown here is derived from an EMBL/GenBank/DDBJ whole genome shotgun (WGS) entry which is preliminary data.</text>
</comment>
<dbReference type="PANTHER" id="PTHR24361">
    <property type="entry name" value="MITOGEN-ACTIVATED KINASE KINASE KINASE"/>
    <property type="match status" value="1"/>
</dbReference>
<evidence type="ECO:0000256" key="4">
    <source>
        <dbReference type="SAM" id="MobiDB-lite"/>
    </source>
</evidence>
<dbReference type="Pfam" id="PF00069">
    <property type="entry name" value="Pkinase"/>
    <property type="match status" value="2"/>
</dbReference>
<protein>
    <recommendedName>
        <fullName evidence="5">Protein kinase domain-containing protein</fullName>
    </recommendedName>
</protein>
<evidence type="ECO:0000313" key="7">
    <source>
        <dbReference type="Proteomes" id="UP000179807"/>
    </source>
</evidence>
<dbReference type="PROSITE" id="PS00108">
    <property type="entry name" value="PROTEIN_KINASE_ST"/>
    <property type="match status" value="1"/>
</dbReference>
<feature type="compositionally biased region" description="Basic and acidic residues" evidence="4">
    <location>
        <begin position="338"/>
        <end position="355"/>
    </location>
</feature>
<dbReference type="GO" id="GO:0004674">
    <property type="term" value="F:protein serine/threonine kinase activity"/>
    <property type="evidence" value="ECO:0007669"/>
    <property type="project" value="TreeGrafter"/>
</dbReference>
<feature type="compositionally biased region" description="Polar residues" evidence="4">
    <location>
        <begin position="98"/>
        <end position="107"/>
    </location>
</feature>
<evidence type="ECO:0000256" key="3">
    <source>
        <dbReference type="PROSITE-ProRule" id="PRU10141"/>
    </source>
</evidence>
<dbReference type="GO" id="GO:0005524">
    <property type="term" value="F:ATP binding"/>
    <property type="evidence" value="ECO:0007669"/>
    <property type="project" value="UniProtKB-UniRule"/>
</dbReference>
<gene>
    <name evidence="6" type="ORF">TRFO_22034</name>
</gene>
<proteinExistence type="predicted"/>
<feature type="region of interest" description="Disordered" evidence="4">
    <location>
        <begin position="315"/>
        <end position="355"/>
    </location>
</feature>